<dbReference type="InterPro" id="IPR008965">
    <property type="entry name" value="CBM2/CBM3_carb-bd_dom_sf"/>
</dbReference>
<feature type="chain" id="PRO_5038701391" evidence="4">
    <location>
        <begin position="26"/>
        <end position="377"/>
    </location>
</feature>
<dbReference type="SMART" id="SM00637">
    <property type="entry name" value="CBD_II"/>
    <property type="match status" value="1"/>
</dbReference>
<dbReference type="RefSeq" id="WP_212987610.1">
    <property type="nucleotide sequence ID" value="NZ_BAABEA010000002.1"/>
</dbReference>
<dbReference type="Gene3D" id="2.60.40.290">
    <property type="match status" value="1"/>
</dbReference>
<keyword evidence="2" id="KW-0119">Carbohydrate metabolism</keyword>
<feature type="compositionally biased region" description="Pro residues" evidence="3">
    <location>
        <begin position="257"/>
        <end position="271"/>
    </location>
</feature>
<dbReference type="PROSITE" id="PS51173">
    <property type="entry name" value="CBM2"/>
    <property type="match status" value="1"/>
</dbReference>
<gene>
    <name evidence="6" type="ORF">Aau02nite_15290</name>
</gene>
<keyword evidence="2" id="KW-0326">Glycosidase</keyword>
<evidence type="ECO:0000313" key="6">
    <source>
        <dbReference type="EMBL" id="GIM65182.1"/>
    </source>
</evidence>
<name>A0A919S5Q0_9ACTN</name>
<dbReference type="InterPro" id="IPR013319">
    <property type="entry name" value="GH11/12"/>
</dbReference>
<evidence type="ECO:0000256" key="1">
    <source>
        <dbReference type="ARBA" id="ARBA00005519"/>
    </source>
</evidence>
<evidence type="ECO:0000259" key="5">
    <source>
        <dbReference type="PROSITE" id="PS51173"/>
    </source>
</evidence>
<accession>A0A919S5Q0</accession>
<dbReference type="Proteomes" id="UP000681340">
    <property type="component" value="Unassembled WGS sequence"/>
</dbReference>
<dbReference type="GO" id="GO:0030247">
    <property type="term" value="F:polysaccharide binding"/>
    <property type="evidence" value="ECO:0007669"/>
    <property type="project" value="UniProtKB-UniRule"/>
</dbReference>
<feature type="domain" description="CBM2" evidence="5">
    <location>
        <begin position="268"/>
        <end position="377"/>
    </location>
</feature>
<keyword evidence="2 6" id="KW-0378">Hydrolase</keyword>
<dbReference type="Pfam" id="PF00553">
    <property type="entry name" value="CBM_2"/>
    <property type="match status" value="1"/>
</dbReference>
<dbReference type="Gene3D" id="2.60.120.180">
    <property type="match status" value="1"/>
</dbReference>
<keyword evidence="4" id="KW-0732">Signal</keyword>
<keyword evidence="7" id="KW-1185">Reference proteome</keyword>
<reference evidence="6" key="1">
    <citation type="submission" date="2021-03" db="EMBL/GenBank/DDBJ databases">
        <title>Whole genome shotgun sequence of Actinoplanes auranticolor NBRC 12245.</title>
        <authorList>
            <person name="Komaki H."/>
            <person name="Tamura T."/>
        </authorList>
    </citation>
    <scope>NUCLEOTIDE SEQUENCE</scope>
    <source>
        <strain evidence="6">NBRC 12245</strain>
    </source>
</reference>
<dbReference type="GO" id="GO:0008810">
    <property type="term" value="F:cellulase activity"/>
    <property type="evidence" value="ECO:0007669"/>
    <property type="project" value="InterPro"/>
</dbReference>
<keyword evidence="2" id="KW-0624">Polysaccharide degradation</keyword>
<dbReference type="PANTHER" id="PTHR34002:SF9">
    <property type="entry name" value="XYLOGLUCAN-SPECIFIC ENDO-BETA-1,4-GLUCANASE A"/>
    <property type="match status" value="1"/>
</dbReference>
<dbReference type="PANTHER" id="PTHR34002">
    <property type="entry name" value="BLR1656 PROTEIN"/>
    <property type="match status" value="1"/>
</dbReference>
<evidence type="ECO:0000256" key="2">
    <source>
        <dbReference type="RuleBase" id="RU361163"/>
    </source>
</evidence>
<dbReference type="Pfam" id="PF01670">
    <property type="entry name" value="Glyco_hydro_12"/>
    <property type="match status" value="1"/>
</dbReference>
<feature type="signal peptide" evidence="4">
    <location>
        <begin position="1"/>
        <end position="25"/>
    </location>
</feature>
<comment type="similarity">
    <text evidence="1 2">Belongs to the glycosyl hydrolase 12 (cellulase H) family.</text>
</comment>
<proteinExistence type="inferred from homology"/>
<dbReference type="InterPro" id="IPR013320">
    <property type="entry name" value="ConA-like_dom_sf"/>
</dbReference>
<protein>
    <submittedName>
        <fullName evidence="6">Glycosyl hydrolase family 5</fullName>
    </submittedName>
</protein>
<dbReference type="EMBL" id="BOQL01000016">
    <property type="protein sequence ID" value="GIM65182.1"/>
    <property type="molecule type" value="Genomic_DNA"/>
</dbReference>
<dbReference type="SUPFAM" id="SSF49899">
    <property type="entry name" value="Concanavalin A-like lectins/glucanases"/>
    <property type="match status" value="1"/>
</dbReference>
<dbReference type="InterPro" id="IPR002594">
    <property type="entry name" value="GH12"/>
</dbReference>
<feature type="region of interest" description="Disordered" evidence="3">
    <location>
        <begin position="252"/>
        <end position="271"/>
    </location>
</feature>
<organism evidence="6 7">
    <name type="scientific">Actinoplanes auranticolor</name>
    <dbReference type="NCBI Taxonomy" id="47988"/>
    <lineage>
        <taxon>Bacteria</taxon>
        <taxon>Bacillati</taxon>
        <taxon>Actinomycetota</taxon>
        <taxon>Actinomycetes</taxon>
        <taxon>Micromonosporales</taxon>
        <taxon>Micromonosporaceae</taxon>
        <taxon>Actinoplanes</taxon>
    </lineage>
</organism>
<comment type="caution">
    <text evidence="6">The sequence shown here is derived from an EMBL/GenBank/DDBJ whole genome shotgun (WGS) entry which is preliminary data.</text>
</comment>
<evidence type="ECO:0000313" key="7">
    <source>
        <dbReference type="Proteomes" id="UP000681340"/>
    </source>
</evidence>
<dbReference type="GO" id="GO:0000272">
    <property type="term" value="P:polysaccharide catabolic process"/>
    <property type="evidence" value="ECO:0007669"/>
    <property type="project" value="UniProtKB-KW"/>
</dbReference>
<dbReference type="InterPro" id="IPR001919">
    <property type="entry name" value="CBD2"/>
</dbReference>
<dbReference type="SUPFAM" id="SSF49384">
    <property type="entry name" value="Carbohydrate-binding domain"/>
    <property type="match status" value="1"/>
</dbReference>
<sequence>MRRVIRAVTAAALLAAGAITTTVIASPASADTQICEQYGSTTIGGRYVVQNNRWGTTAQQCINVTDSGFSITSQQGVGSTSGAPVSYPSVFYGCHYTNCSPGTNLPIQVSSISSATSSINYNFVSGATYNASYDIWLDPTPRRDGVNAMEIMIWFNKQGSIQPIGSAVGNTTIGGRTWQVWQGSNGSNNVISYVAPSAISSWSFSVLDFINDVRSRGAITNSWYLTSIQAGFEPWIGGTGLAVNSFSAAVNGGGAPPTTPPPGGPTTPPPGTAACRVTYAADSWGSGFVANVTVANTGSSAVNGWTLGFTLPSGQTVTNSWNAALSGTSGALTARNTTHNGSLPAGGSASFGFQGTYSGTFASPSAFTLNGSACTRA</sequence>
<evidence type="ECO:0000256" key="3">
    <source>
        <dbReference type="SAM" id="MobiDB-lite"/>
    </source>
</evidence>
<evidence type="ECO:0000256" key="4">
    <source>
        <dbReference type="SAM" id="SignalP"/>
    </source>
</evidence>
<dbReference type="AlphaFoldDB" id="A0A919S5Q0"/>
<dbReference type="InterPro" id="IPR012291">
    <property type="entry name" value="CBM2_carb-bd_dom_sf"/>
</dbReference>